<gene>
    <name evidence="1" type="ORF">WPS_25590</name>
</gene>
<name>A0AAN1XZK4_UNVUL</name>
<dbReference type="KEGG" id="vab:WPS_25590"/>
<accession>A0AAN1XZK4</accession>
<proteinExistence type="predicted"/>
<sequence length="55" mass="6217">MRKRGGARSCYNKNGAPKRSFATKKLAERAIPKTSVRLAPYPCELHGWHLGHRRG</sequence>
<reference evidence="1 2" key="1">
    <citation type="journal article" date="2022" name="ISME Commun">
        <title>Vulcanimicrobium alpinus gen. nov. sp. nov., the first cultivated representative of the candidate phylum 'Eremiobacterota', is a metabolically versatile aerobic anoxygenic phototroph.</title>
        <authorList>
            <person name="Yabe S."/>
            <person name="Muto K."/>
            <person name="Abe K."/>
            <person name="Yokota A."/>
            <person name="Staudigel H."/>
            <person name="Tebo B.M."/>
        </authorList>
    </citation>
    <scope>NUCLEOTIDE SEQUENCE [LARGE SCALE GENOMIC DNA]</scope>
    <source>
        <strain evidence="1 2">WC8-2</strain>
    </source>
</reference>
<evidence type="ECO:0000313" key="1">
    <source>
        <dbReference type="EMBL" id="BDE07283.1"/>
    </source>
</evidence>
<protein>
    <submittedName>
        <fullName evidence="1">Uncharacterized protein</fullName>
    </submittedName>
</protein>
<dbReference type="RefSeq" id="WP_317994886.1">
    <property type="nucleotide sequence ID" value="NZ_AP025523.1"/>
</dbReference>
<evidence type="ECO:0000313" key="2">
    <source>
        <dbReference type="Proteomes" id="UP001317532"/>
    </source>
</evidence>
<dbReference type="EMBL" id="AP025523">
    <property type="protein sequence ID" value="BDE07283.1"/>
    <property type="molecule type" value="Genomic_DNA"/>
</dbReference>
<dbReference type="Proteomes" id="UP001317532">
    <property type="component" value="Chromosome"/>
</dbReference>
<keyword evidence="2" id="KW-1185">Reference proteome</keyword>
<dbReference type="AlphaFoldDB" id="A0AAN1XZK4"/>
<organism evidence="1 2">
    <name type="scientific">Vulcanimicrobium alpinum</name>
    <dbReference type="NCBI Taxonomy" id="3016050"/>
    <lineage>
        <taxon>Bacteria</taxon>
        <taxon>Bacillati</taxon>
        <taxon>Vulcanimicrobiota</taxon>
        <taxon>Vulcanimicrobiia</taxon>
        <taxon>Vulcanimicrobiales</taxon>
        <taxon>Vulcanimicrobiaceae</taxon>
        <taxon>Vulcanimicrobium</taxon>
    </lineage>
</organism>